<evidence type="ECO:0008006" key="3">
    <source>
        <dbReference type="Google" id="ProtNLM"/>
    </source>
</evidence>
<organism evidence="1 2">
    <name type="scientific">Agromyces soli</name>
    <dbReference type="NCBI Taxonomy" id="659012"/>
    <lineage>
        <taxon>Bacteria</taxon>
        <taxon>Bacillati</taxon>
        <taxon>Actinomycetota</taxon>
        <taxon>Actinomycetes</taxon>
        <taxon>Micrococcales</taxon>
        <taxon>Microbacteriaceae</taxon>
        <taxon>Agromyces</taxon>
    </lineage>
</organism>
<dbReference type="EMBL" id="CP094533">
    <property type="protein sequence ID" value="UOE26772.1"/>
    <property type="molecule type" value="Genomic_DNA"/>
</dbReference>
<proteinExistence type="predicted"/>
<evidence type="ECO:0000313" key="1">
    <source>
        <dbReference type="EMBL" id="UOE26772.1"/>
    </source>
</evidence>
<protein>
    <recommendedName>
        <fullName evidence="3">SMI1/KNR4 family protein</fullName>
    </recommendedName>
</protein>
<sequence length="180" mass="20072">MTPFTPPAAPTLDHLDLDALEQTVLPDGGPFPPSYRAFVRAAGWGRLYGLWLVYPPVLAGYADGWPGRTARLTERFRAAYADGRTEEFDWMVEPDGDWPLAERLQVFAWSENGDALLWELGSRDAHDELVIWESRGLNSLHRLGVGLHAALAALREREGALAAERPELEPLPGFRLDLAR</sequence>
<gene>
    <name evidence="1" type="ORF">MTP13_03040</name>
</gene>
<keyword evidence="2" id="KW-1185">Reference proteome</keyword>
<evidence type="ECO:0000313" key="2">
    <source>
        <dbReference type="Proteomes" id="UP000831304"/>
    </source>
</evidence>
<dbReference type="RefSeq" id="WP_243569582.1">
    <property type="nucleotide sequence ID" value="NZ_BAAARD010000004.1"/>
</dbReference>
<dbReference type="Proteomes" id="UP000831304">
    <property type="component" value="Chromosome"/>
</dbReference>
<name>A0ABY4AUC2_9MICO</name>
<accession>A0ABY4AUC2</accession>
<reference evidence="1 2" key="1">
    <citation type="submission" date="2022-03" db="EMBL/GenBank/DDBJ databases">
        <title>Agromyces sp. isolated from the gut of P. brevitarsis seulensis larvae.</title>
        <authorList>
            <person name="Won M."/>
            <person name="Kwon S.-W."/>
        </authorList>
    </citation>
    <scope>NUCLEOTIDE SEQUENCE [LARGE SCALE GENOMIC DNA]</scope>
    <source>
        <strain evidence="1 2">KACC 16215</strain>
    </source>
</reference>